<sequence length="429" mass="46285">MSQPTVIIGAGVIGLSTAYYLSQDPSCSDPSNIHLVESSPELFASASGNAAGFLSKDWFHPDLCPLGRLSFDLHREFASTHRGREKYGFNRSISSSYVPADYDDGSGKRKERPEDWLREGVSRAEAAAGKDFGKGEAPAWLKAAKGQQVDILSKEDTTANLDPLKFCQFLLDEVKEKGVQLHQPAEVYSVVYDTANELSGVHLSTNNGSIEVPCRRLIIASGAWTPQVFSQLFPSSRVSPSVNALSGHSMILRMPSWKAPSAGQDCHAVFTTDPTGYFPEMFSRVDGTVWLGGLNSATLPLPPARNGKAVPILEDKEKLRMTAQALYGFQPDSQDVEVLREALCFRPVTPRAVPIIGEVPDQLLGDGLKTGRGGGVFAVSGHGPWGITLCLGTGLVASELIEGKKTSADIARLGLQLTERQAEMVRAKL</sequence>
<reference evidence="1" key="1">
    <citation type="submission" date="2024-09" db="EMBL/GenBank/DDBJ databases">
        <title>Black Yeasts Isolated from many extreme environments.</title>
        <authorList>
            <person name="Coleine C."/>
            <person name="Stajich J.E."/>
            <person name="Selbmann L."/>
        </authorList>
    </citation>
    <scope>NUCLEOTIDE SEQUENCE</scope>
    <source>
        <strain evidence="1">CCFEE 5737</strain>
    </source>
</reference>
<keyword evidence="2" id="KW-1185">Reference proteome</keyword>
<organism evidence="1 2">
    <name type="scientific">Coniosporium uncinatum</name>
    <dbReference type="NCBI Taxonomy" id="93489"/>
    <lineage>
        <taxon>Eukaryota</taxon>
        <taxon>Fungi</taxon>
        <taxon>Dikarya</taxon>
        <taxon>Ascomycota</taxon>
        <taxon>Pezizomycotina</taxon>
        <taxon>Dothideomycetes</taxon>
        <taxon>Dothideomycetes incertae sedis</taxon>
        <taxon>Coniosporium</taxon>
    </lineage>
</organism>
<evidence type="ECO:0000313" key="1">
    <source>
        <dbReference type="EMBL" id="KAK3064018.1"/>
    </source>
</evidence>
<dbReference type="Proteomes" id="UP001186974">
    <property type="component" value="Unassembled WGS sequence"/>
</dbReference>
<gene>
    <name evidence="1" type="ORF">LTS18_010897</name>
</gene>
<dbReference type="EMBL" id="JAWDJW010006642">
    <property type="protein sequence ID" value="KAK3064018.1"/>
    <property type="molecule type" value="Genomic_DNA"/>
</dbReference>
<comment type="caution">
    <text evidence="1">The sequence shown here is derived from an EMBL/GenBank/DDBJ whole genome shotgun (WGS) entry which is preliminary data.</text>
</comment>
<name>A0ACC3D9K2_9PEZI</name>
<protein>
    <submittedName>
        <fullName evidence="1">Uncharacterized protein</fullName>
    </submittedName>
</protein>
<evidence type="ECO:0000313" key="2">
    <source>
        <dbReference type="Proteomes" id="UP001186974"/>
    </source>
</evidence>
<proteinExistence type="predicted"/>
<accession>A0ACC3D9K2</accession>